<name>A0AAW5BW17_9FIRM</name>
<organism evidence="1 4">
    <name type="scientific">Enterocloster aldenensis</name>
    <dbReference type="NCBI Taxonomy" id="358742"/>
    <lineage>
        <taxon>Bacteria</taxon>
        <taxon>Bacillati</taxon>
        <taxon>Bacillota</taxon>
        <taxon>Clostridia</taxon>
        <taxon>Lachnospirales</taxon>
        <taxon>Lachnospiraceae</taxon>
        <taxon>Enterocloster</taxon>
    </lineage>
</organism>
<gene>
    <name evidence="2" type="ORF">G5B36_28935</name>
    <name evidence="1" type="ORF">L0N08_02310</name>
</gene>
<dbReference type="AlphaFoldDB" id="A0AAW5BW17"/>
<dbReference type="EMBL" id="JAKNGE010000002">
    <property type="protein sequence ID" value="MCG4744239.1"/>
    <property type="molecule type" value="Genomic_DNA"/>
</dbReference>
<accession>A0AAW5BW17</accession>
<evidence type="ECO:0000313" key="3">
    <source>
        <dbReference type="Proteomes" id="UP000669239"/>
    </source>
</evidence>
<evidence type="ECO:0000313" key="1">
    <source>
        <dbReference type="EMBL" id="MCG4744239.1"/>
    </source>
</evidence>
<comment type="caution">
    <text evidence="1">The sequence shown here is derived from an EMBL/GenBank/DDBJ whole genome shotgun (WGS) entry which is preliminary data.</text>
</comment>
<reference evidence="1" key="3">
    <citation type="submission" date="2022-01" db="EMBL/GenBank/DDBJ databases">
        <title>Collection of gut derived symbiotic bacterial strains cultured from healthy donors.</title>
        <authorList>
            <person name="Lin H."/>
            <person name="Kohout C."/>
            <person name="Waligurski E."/>
            <person name="Pamer E.G."/>
        </authorList>
    </citation>
    <scope>NUCLEOTIDE SEQUENCE</scope>
    <source>
        <strain evidence="1">DFI.6.55</strain>
    </source>
</reference>
<keyword evidence="3" id="KW-1185">Reference proteome</keyword>
<reference evidence="2" key="2">
    <citation type="submission" date="2020-02" db="EMBL/GenBank/DDBJ databases">
        <authorList>
            <person name="Littmann E."/>
            <person name="Sorbara M."/>
        </authorList>
    </citation>
    <scope>NUCLEOTIDE SEQUENCE</scope>
    <source>
        <strain evidence="2">MSK.1.17</strain>
    </source>
</reference>
<dbReference type="Proteomes" id="UP001299608">
    <property type="component" value="Unassembled WGS sequence"/>
</dbReference>
<sequence>MKLSDVLSGTMEEFEVTSGNYTWNYPNGDEMTGGIACGAHPLVEAEDKERLALPRYNGQDTVGYIVSFAVKPDRLTVYEYSIQDLGHTDASPLAGTVYEDALMPQLKGSRVYEMVAEWDEEHLKENGCYGTASYVVVTE</sequence>
<protein>
    <submittedName>
        <fullName evidence="1">Uncharacterized protein</fullName>
    </submittedName>
</protein>
<evidence type="ECO:0000313" key="4">
    <source>
        <dbReference type="Proteomes" id="UP001299608"/>
    </source>
</evidence>
<proteinExistence type="predicted"/>
<reference evidence="2 3" key="1">
    <citation type="journal article" date="2020" name="Cell Host Microbe">
        <title>Functional and Genomic Variation between Human-Derived Isolates of Lachnospiraceae Reveals Inter- and Intra-Species Diversity.</title>
        <authorList>
            <person name="Sorbara M.T."/>
            <person name="Littmann E.R."/>
            <person name="Fontana E."/>
            <person name="Moody T.U."/>
            <person name="Kohout C.E."/>
            <person name="Gjonbalaj M."/>
            <person name="Eaton V."/>
            <person name="Seok R."/>
            <person name="Leiner I.M."/>
            <person name="Pamer E.G."/>
        </authorList>
    </citation>
    <scope>NUCLEOTIDE SEQUENCE [LARGE SCALE GENOMIC DNA]</scope>
    <source>
        <strain evidence="2 3">MSK.1.17</strain>
    </source>
</reference>
<dbReference type="RefSeq" id="WP_173906270.1">
    <property type="nucleotide sequence ID" value="NZ_JAAITT010000091.1"/>
</dbReference>
<dbReference type="EMBL" id="JAAITT010000091">
    <property type="protein sequence ID" value="NSJ52663.1"/>
    <property type="molecule type" value="Genomic_DNA"/>
</dbReference>
<dbReference type="Proteomes" id="UP000669239">
    <property type="component" value="Unassembled WGS sequence"/>
</dbReference>
<evidence type="ECO:0000313" key="2">
    <source>
        <dbReference type="EMBL" id="NSJ52663.1"/>
    </source>
</evidence>